<organism evidence="2 3">
    <name type="scientific">Cajanus cajan</name>
    <name type="common">Pigeon pea</name>
    <name type="synonym">Cajanus indicus</name>
    <dbReference type="NCBI Taxonomy" id="3821"/>
    <lineage>
        <taxon>Eukaryota</taxon>
        <taxon>Viridiplantae</taxon>
        <taxon>Streptophyta</taxon>
        <taxon>Embryophyta</taxon>
        <taxon>Tracheophyta</taxon>
        <taxon>Spermatophyta</taxon>
        <taxon>Magnoliopsida</taxon>
        <taxon>eudicotyledons</taxon>
        <taxon>Gunneridae</taxon>
        <taxon>Pentapetalae</taxon>
        <taxon>rosids</taxon>
        <taxon>fabids</taxon>
        <taxon>Fabales</taxon>
        <taxon>Fabaceae</taxon>
        <taxon>Papilionoideae</taxon>
        <taxon>50 kb inversion clade</taxon>
        <taxon>NPAAA clade</taxon>
        <taxon>indigoferoid/millettioid clade</taxon>
        <taxon>Phaseoleae</taxon>
        <taxon>Cajanus</taxon>
    </lineage>
</organism>
<protein>
    <recommendedName>
        <fullName evidence="1">Ty3 transposon capsid-like protein domain-containing protein</fullName>
    </recommendedName>
</protein>
<dbReference type="Pfam" id="PF19259">
    <property type="entry name" value="Ty3_capsid"/>
    <property type="match status" value="1"/>
</dbReference>
<reference evidence="2" key="1">
    <citation type="journal article" date="2012" name="Nat. Biotechnol.">
        <title>Draft genome sequence of pigeonpea (Cajanus cajan), an orphan legume crop of resource-poor farmers.</title>
        <authorList>
            <person name="Varshney R.K."/>
            <person name="Chen W."/>
            <person name="Li Y."/>
            <person name="Bharti A.K."/>
            <person name="Saxena R.K."/>
            <person name="Schlueter J.A."/>
            <person name="Donoghue M.T."/>
            <person name="Azam S."/>
            <person name="Fan G."/>
            <person name="Whaley A.M."/>
            <person name="Farmer A.D."/>
            <person name="Sheridan J."/>
            <person name="Iwata A."/>
            <person name="Tuteja R."/>
            <person name="Penmetsa R.V."/>
            <person name="Wu W."/>
            <person name="Upadhyaya H.D."/>
            <person name="Yang S.P."/>
            <person name="Shah T."/>
            <person name="Saxena K.B."/>
            <person name="Michael T."/>
            <person name="McCombie W.R."/>
            <person name="Yang B."/>
            <person name="Zhang G."/>
            <person name="Yang H."/>
            <person name="Wang J."/>
            <person name="Spillane C."/>
            <person name="Cook D.R."/>
            <person name="May G.D."/>
            <person name="Xu X."/>
            <person name="Jackson S.A."/>
        </authorList>
    </citation>
    <scope>NUCLEOTIDE SEQUENCE [LARGE SCALE GENOMIC DNA]</scope>
</reference>
<proteinExistence type="predicted"/>
<name>A0A151RG76_CAJCA</name>
<gene>
    <name evidence="2" type="ORF">KK1_037062</name>
</gene>
<dbReference type="InterPro" id="IPR045358">
    <property type="entry name" value="Ty3_capsid"/>
</dbReference>
<keyword evidence="3" id="KW-1185">Reference proteome</keyword>
<dbReference type="AlphaFoldDB" id="A0A151RG76"/>
<dbReference type="Proteomes" id="UP000075243">
    <property type="component" value="Unassembled WGS sequence"/>
</dbReference>
<dbReference type="Gramene" id="C.cajan_38972.t">
    <property type="protein sequence ID" value="C.cajan_38972.t.cds1"/>
    <property type="gene ID" value="C.cajan_38972"/>
</dbReference>
<accession>A0A151RG76</accession>
<evidence type="ECO:0000313" key="2">
    <source>
        <dbReference type="EMBL" id="KYP41549.1"/>
    </source>
</evidence>
<dbReference type="EMBL" id="KQ483765">
    <property type="protein sequence ID" value="KYP41549.1"/>
    <property type="molecule type" value="Genomic_DNA"/>
</dbReference>
<evidence type="ECO:0000313" key="3">
    <source>
        <dbReference type="Proteomes" id="UP000075243"/>
    </source>
</evidence>
<feature type="domain" description="Ty3 transposon capsid-like protein" evidence="1">
    <location>
        <begin position="1"/>
        <end position="108"/>
    </location>
</feature>
<evidence type="ECO:0000259" key="1">
    <source>
        <dbReference type="Pfam" id="PF19259"/>
    </source>
</evidence>
<sequence length="114" mass="13119">MDGKAFAWQRHYMHNTNNKGESWQQILQDVGSRFDTGVFDGLVAELARLKQKGALLDYLEKYDTLLARVVITEELALSFFLSGLTIELEKLVRVHRPTFVQEVIQIARLQDEVP</sequence>